<proteinExistence type="predicted"/>
<dbReference type="Proteomes" id="UP000808146">
    <property type="component" value="Unassembled WGS sequence"/>
</dbReference>
<gene>
    <name evidence="1" type="ORF">IPN75_17950</name>
</gene>
<name>A0A9D7LTS4_9RHOO</name>
<feature type="non-terminal residue" evidence="1">
    <location>
        <position position="154"/>
    </location>
</feature>
<sequence>MPYRDAEYLLADLAGSAPGDTRRLGRLHDPGGRLEYLRAKAIGRLLENGAAVFLENEDAIIKGTFDDELLEQSPVAGPLQAILRLAKDTIYTARPALEIKLQVSRFSVRCWPCSPARWRRGRGMGDSRLVTGCCSSCCRPSFSAWRANPIPTLM</sequence>
<dbReference type="AlphaFoldDB" id="A0A9D7LTS4"/>
<organism evidence="1 2">
    <name type="scientific">Candidatus Dechloromonas phosphorivorans</name>
    <dbReference type="NCBI Taxonomy" id="2899244"/>
    <lineage>
        <taxon>Bacteria</taxon>
        <taxon>Pseudomonadati</taxon>
        <taxon>Pseudomonadota</taxon>
        <taxon>Betaproteobacteria</taxon>
        <taxon>Rhodocyclales</taxon>
        <taxon>Azonexaceae</taxon>
        <taxon>Dechloromonas</taxon>
    </lineage>
</organism>
<reference evidence="1" key="1">
    <citation type="submission" date="2020-10" db="EMBL/GenBank/DDBJ databases">
        <title>Connecting structure to function with the recovery of over 1000 high-quality activated sludge metagenome-assembled genomes encoding full-length rRNA genes using long-read sequencing.</title>
        <authorList>
            <person name="Singleton C.M."/>
            <person name="Petriglieri F."/>
            <person name="Kristensen J.M."/>
            <person name="Kirkegaard R.H."/>
            <person name="Michaelsen T.Y."/>
            <person name="Andersen M.H."/>
            <person name="Karst S.M."/>
            <person name="Dueholm M.S."/>
            <person name="Nielsen P.H."/>
            <person name="Albertsen M."/>
        </authorList>
    </citation>
    <scope>NUCLEOTIDE SEQUENCE</scope>
    <source>
        <strain evidence="1">OdNE_18-Q3-R46-58_BAT3C.305</strain>
    </source>
</reference>
<evidence type="ECO:0000313" key="1">
    <source>
        <dbReference type="EMBL" id="MBK8892118.1"/>
    </source>
</evidence>
<dbReference type="Gene3D" id="1.10.3410.10">
    <property type="entry name" value="putative deoxyguanosinetriphosphate triphosphohydrolase like domain"/>
    <property type="match status" value="1"/>
</dbReference>
<protein>
    <submittedName>
        <fullName evidence="1">Uncharacterized protein</fullName>
    </submittedName>
</protein>
<dbReference type="EMBL" id="JADKBR010000022">
    <property type="protein sequence ID" value="MBK8892118.1"/>
    <property type="molecule type" value="Genomic_DNA"/>
</dbReference>
<accession>A0A9D7LTS4</accession>
<evidence type="ECO:0000313" key="2">
    <source>
        <dbReference type="Proteomes" id="UP000808146"/>
    </source>
</evidence>
<comment type="caution">
    <text evidence="1">The sequence shown here is derived from an EMBL/GenBank/DDBJ whole genome shotgun (WGS) entry which is preliminary data.</text>
</comment>
<dbReference type="InterPro" id="IPR027432">
    <property type="entry name" value="dGTP_triphosphohydrolase_C"/>
</dbReference>
<dbReference type="InterPro" id="IPR023293">
    <property type="entry name" value="dGTP_triP_hydro_central_sf"/>
</dbReference>
<dbReference type="Gene3D" id="1.10.3550.10">
    <property type="entry name" value="eoxyguanosinetriphosphate triphosphohydrolase domain-like"/>
    <property type="match status" value="1"/>
</dbReference>